<feature type="domain" description="Integrase catalytic" evidence="2">
    <location>
        <begin position="1"/>
        <end position="89"/>
    </location>
</feature>
<evidence type="ECO:0000256" key="1">
    <source>
        <dbReference type="SAM" id="MobiDB-lite"/>
    </source>
</evidence>
<organism evidence="3 4">
    <name type="scientific">Araneus ventricosus</name>
    <name type="common">Orbweaver spider</name>
    <name type="synonym">Epeira ventricosa</name>
    <dbReference type="NCBI Taxonomy" id="182803"/>
    <lineage>
        <taxon>Eukaryota</taxon>
        <taxon>Metazoa</taxon>
        <taxon>Ecdysozoa</taxon>
        <taxon>Arthropoda</taxon>
        <taxon>Chelicerata</taxon>
        <taxon>Arachnida</taxon>
        <taxon>Araneae</taxon>
        <taxon>Araneomorphae</taxon>
        <taxon>Entelegynae</taxon>
        <taxon>Araneoidea</taxon>
        <taxon>Araneidae</taxon>
        <taxon>Araneus</taxon>
    </lineage>
</organism>
<dbReference type="InterPro" id="IPR012337">
    <property type="entry name" value="RNaseH-like_sf"/>
</dbReference>
<reference evidence="3 4" key="1">
    <citation type="journal article" date="2019" name="Sci. Rep.">
        <title>Orb-weaving spider Araneus ventricosus genome elucidates the spidroin gene catalogue.</title>
        <authorList>
            <person name="Kono N."/>
            <person name="Nakamura H."/>
            <person name="Ohtoshi R."/>
            <person name="Moran D.A.P."/>
            <person name="Shinohara A."/>
            <person name="Yoshida Y."/>
            <person name="Fujiwara M."/>
            <person name="Mori M."/>
            <person name="Tomita M."/>
            <person name="Arakawa K."/>
        </authorList>
    </citation>
    <scope>NUCLEOTIDE SEQUENCE [LARGE SCALE GENOMIC DNA]</scope>
</reference>
<accession>A0A4Y2PQC5</accession>
<dbReference type="PROSITE" id="PS50994">
    <property type="entry name" value="INTEGRASE"/>
    <property type="match status" value="1"/>
</dbReference>
<dbReference type="SUPFAM" id="SSF53098">
    <property type="entry name" value="Ribonuclease H-like"/>
    <property type="match status" value="1"/>
</dbReference>
<dbReference type="Pfam" id="PF00665">
    <property type="entry name" value="rve"/>
    <property type="match status" value="1"/>
</dbReference>
<dbReference type="InterPro" id="IPR001584">
    <property type="entry name" value="Integrase_cat-core"/>
</dbReference>
<gene>
    <name evidence="3" type="ORF">AVEN_186522_1</name>
</gene>
<dbReference type="OrthoDB" id="775972at2759"/>
<comment type="caution">
    <text evidence="3">The sequence shown here is derived from an EMBL/GenBank/DDBJ whole genome shotgun (WGS) entry which is preliminary data.</text>
</comment>
<sequence length="183" mass="20704">MIDRFTRWSEAIPTNDTSADTTARALVYGWISRFGAPVIMKTDQGRNFESALFRELANILGSHRIHSVAYQPQSNGLTERLHRHLKSSLVSPENPRWTEILPLVLLGGRGGLVARSQPRDQRVASSKPDSTEDPLCMGPAARQIIRSDQTPSRWCGAEAWRGRCQLRHYPRHLTMVQNYEVCP</sequence>
<evidence type="ECO:0000313" key="3">
    <source>
        <dbReference type="EMBL" id="GBN53312.1"/>
    </source>
</evidence>
<evidence type="ECO:0000259" key="2">
    <source>
        <dbReference type="PROSITE" id="PS50994"/>
    </source>
</evidence>
<dbReference type="EMBL" id="BGPR01134381">
    <property type="protein sequence ID" value="GBN53312.1"/>
    <property type="molecule type" value="Genomic_DNA"/>
</dbReference>
<protein>
    <recommendedName>
        <fullName evidence="2">Integrase catalytic domain-containing protein</fullName>
    </recommendedName>
</protein>
<feature type="region of interest" description="Disordered" evidence="1">
    <location>
        <begin position="116"/>
        <end position="136"/>
    </location>
</feature>
<proteinExistence type="predicted"/>
<dbReference type="AlphaFoldDB" id="A0A4Y2PQC5"/>
<name>A0A4Y2PQC5_ARAVE</name>
<dbReference type="Proteomes" id="UP000499080">
    <property type="component" value="Unassembled WGS sequence"/>
</dbReference>
<keyword evidence="4" id="KW-1185">Reference proteome</keyword>
<dbReference type="Gene3D" id="3.30.420.10">
    <property type="entry name" value="Ribonuclease H-like superfamily/Ribonuclease H"/>
    <property type="match status" value="1"/>
</dbReference>
<dbReference type="PANTHER" id="PTHR38681:SF1">
    <property type="entry name" value="RETROVIRUS-RELATED POL POLYPROTEIN FROM TRANSPOSON 412-LIKE PROTEIN"/>
    <property type="match status" value="1"/>
</dbReference>
<evidence type="ECO:0000313" key="4">
    <source>
        <dbReference type="Proteomes" id="UP000499080"/>
    </source>
</evidence>
<dbReference type="GO" id="GO:0015074">
    <property type="term" value="P:DNA integration"/>
    <property type="evidence" value="ECO:0007669"/>
    <property type="project" value="InterPro"/>
</dbReference>
<dbReference type="PANTHER" id="PTHR38681">
    <property type="entry name" value="RETROVIRUS-RELATED POL POLYPROTEIN FROM TRANSPOSON 412-LIKE PROTEIN-RELATED"/>
    <property type="match status" value="1"/>
</dbReference>
<dbReference type="InterPro" id="IPR036397">
    <property type="entry name" value="RNaseH_sf"/>
</dbReference>
<dbReference type="GO" id="GO:0003676">
    <property type="term" value="F:nucleic acid binding"/>
    <property type="evidence" value="ECO:0007669"/>
    <property type="project" value="InterPro"/>
</dbReference>